<proteinExistence type="inferred from homology"/>
<evidence type="ECO:0000313" key="6">
    <source>
        <dbReference type="Proteomes" id="UP001230207"/>
    </source>
</evidence>
<keyword evidence="6" id="KW-1185">Reference proteome</keyword>
<keyword evidence="3" id="KW-0732">Signal</keyword>
<dbReference type="InterPro" id="IPR025997">
    <property type="entry name" value="SBP_2_dom"/>
</dbReference>
<evidence type="ECO:0000256" key="1">
    <source>
        <dbReference type="ARBA" id="ARBA00004196"/>
    </source>
</evidence>
<evidence type="ECO:0000313" key="5">
    <source>
        <dbReference type="EMBL" id="MDQ0321730.1"/>
    </source>
</evidence>
<evidence type="ECO:0000259" key="4">
    <source>
        <dbReference type="Pfam" id="PF13407"/>
    </source>
</evidence>
<protein>
    <submittedName>
        <fullName evidence="5">Fructose transport system substrate-binding protein</fullName>
    </submittedName>
</protein>
<dbReference type="Proteomes" id="UP001230207">
    <property type="component" value="Unassembled WGS sequence"/>
</dbReference>
<comment type="similarity">
    <text evidence="2">Belongs to the bacterial solute-binding protein 2 family.</text>
</comment>
<dbReference type="SUPFAM" id="SSF53822">
    <property type="entry name" value="Periplasmic binding protein-like I"/>
    <property type="match status" value="1"/>
</dbReference>
<sequence>MALHFWEEFMSLHCMRISARSNFVRAGISALGLSVGLALGAGAASAQEVIVGLVTKTEVNPFFVKMRQAAEARAKEKGLKLIARAGKFDGDNEGQVAAIEDLISAGAKGILVTPNNSSGMLDIIKKAREAGVLVIALDTATDPADAVDATFATDNFEAGVQQGTYARKAMGDKKAVVAMLDGTPGGTVDTFRHDGYLKGFGIAEGDPSIAGAAITNGAQDKGQVGMENLLSKNGDINAVYTINEPAAAGAYAALKSFGKESDVMLTSIDGGCAGVRDVKDGKIAATVMQFPHKMASMGVDAVADYAASGKKPSGFVNTGSFLITDKPVDGLESKDTAWGLENCWGD</sequence>
<dbReference type="PANTHER" id="PTHR46847">
    <property type="entry name" value="D-ALLOSE-BINDING PERIPLASMIC PROTEIN-RELATED"/>
    <property type="match status" value="1"/>
</dbReference>
<evidence type="ECO:0000256" key="3">
    <source>
        <dbReference type="ARBA" id="ARBA00022729"/>
    </source>
</evidence>
<dbReference type="Gene3D" id="3.40.50.2300">
    <property type="match status" value="2"/>
</dbReference>
<name>A0ABU0BTY4_9HYPH</name>
<gene>
    <name evidence="5" type="ORF">QO002_003868</name>
</gene>
<organism evidence="5 6">
    <name type="scientific">Pararhizobium capsulatum DSM 1112</name>
    <dbReference type="NCBI Taxonomy" id="1121113"/>
    <lineage>
        <taxon>Bacteria</taxon>
        <taxon>Pseudomonadati</taxon>
        <taxon>Pseudomonadota</taxon>
        <taxon>Alphaproteobacteria</taxon>
        <taxon>Hyphomicrobiales</taxon>
        <taxon>Rhizobiaceae</taxon>
        <taxon>Rhizobium/Agrobacterium group</taxon>
        <taxon>Pararhizobium</taxon>
    </lineage>
</organism>
<feature type="domain" description="Periplasmic binding protein" evidence="4">
    <location>
        <begin position="51"/>
        <end position="310"/>
    </location>
</feature>
<comment type="caution">
    <text evidence="5">The sequence shown here is derived from an EMBL/GenBank/DDBJ whole genome shotgun (WGS) entry which is preliminary data.</text>
</comment>
<accession>A0ABU0BTY4</accession>
<dbReference type="InterPro" id="IPR028082">
    <property type="entry name" value="Peripla_BP_I"/>
</dbReference>
<dbReference type="PANTHER" id="PTHR46847:SF1">
    <property type="entry name" value="D-ALLOSE-BINDING PERIPLASMIC PROTEIN-RELATED"/>
    <property type="match status" value="1"/>
</dbReference>
<evidence type="ECO:0000256" key="2">
    <source>
        <dbReference type="ARBA" id="ARBA00007639"/>
    </source>
</evidence>
<dbReference type="EMBL" id="JAUSVF010000001">
    <property type="protein sequence ID" value="MDQ0321730.1"/>
    <property type="molecule type" value="Genomic_DNA"/>
</dbReference>
<reference evidence="5 6" key="1">
    <citation type="submission" date="2023-07" db="EMBL/GenBank/DDBJ databases">
        <title>Genomic Encyclopedia of Type Strains, Phase IV (KMG-IV): sequencing the most valuable type-strain genomes for metagenomic binning, comparative biology and taxonomic classification.</title>
        <authorList>
            <person name="Goeker M."/>
        </authorList>
    </citation>
    <scope>NUCLEOTIDE SEQUENCE [LARGE SCALE GENOMIC DNA]</scope>
    <source>
        <strain evidence="5 6">DSM 1112</strain>
    </source>
</reference>
<comment type="subcellular location">
    <subcellularLocation>
        <location evidence="1">Cell envelope</location>
    </subcellularLocation>
</comment>
<dbReference type="Pfam" id="PF13407">
    <property type="entry name" value="Peripla_BP_4"/>
    <property type="match status" value="1"/>
</dbReference>